<dbReference type="EMBL" id="KL251172">
    <property type="protein sequence ID" value="KGB39295.1"/>
    <property type="molecule type" value="Genomic_DNA"/>
</dbReference>
<dbReference type="InterPro" id="IPR009057">
    <property type="entry name" value="Homeodomain-like_sf"/>
</dbReference>
<organism evidence="10">
    <name type="scientific">Schistosoma haematobium</name>
    <name type="common">Blood fluke</name>
    <dbReference type="NCBI Taxonomy" id="6185"/>
    <lineage>
        <taxon>Eukaryota</taxon>
        <taxon>Metazoa</taxon>
        <taxon>Spiralia</taxon>
        <taxon>Lophotrochozoa</taxon>
        <taxon>Platyhelminthes</taxon>
        <taxon>Trematoda</taxon>
        <taxon>Digenea</taxon>
        <taxon>Strigeidida</taxon>
        <taxon>Schistosomatoidea</taxon>
        <taxon>Schistosomatidae</taxon>
        <taxon>Schistosoma</taxon>
    </lineage>
</organism>
<evidence type="ECO:0000313" key="9">
    <source>
        <dbReference type="EMBL" id="KAH9585166.1"/>
    </source>
</evidence>
<feature type="compositionally biased region" description="Acidic residues" evidence="7">
    <location>
        <begin position="516"/>
        <end position="541"/>
    </location>
</feature>
<evidence type="ECO:0000256" key="4">
    <source>
        <dbReference type="ARBA" id="ARBA00023242"/>
    </source>
</evidence>
<name>A0A094ZWQ5_SCHHA</name>
<dbReference type="PROSITE" id="PS00027">
    <property type="entry name" value="HOMEOBOX_1"/>
    <property type="match status" value="1"/>
</dbReference>
<dbReference type="PROSITE" id="PS50071">
    <property type="entry name" value="HOMEOBOX_2"/>
    <property type="match status" value="1"/>
</dbReference>
<proteinExistence type="predicted"/>
<evidence type="ECO:0000256" key="2">
    <source>
        <dbReference type="ARBA" id="ARBA00023125"/>
    </source>
</evidence>
<dbReference type="CDD" id="cd00086">
    <property type="entry name" value="homeodomain"/>
    <property type="match status" value="1"/>
</dbReference>
<evidence type="ECO:0000259" key="8">
    <source>
        <dbReference type="PROSITE" id="PS50071"/>
    </source>
</evidence>
<evidence type="ECO:0000313" key="11">
    <source>
        <dbReference type="Proteomes" id="UP000471633"/>
    </source>
</evidence>
<reference evidence="10" key="1">
    <citation type="journal article" date="2012" name="Nat. Genet.">
        <title>Whole-genome sequence of Schistosoma haematobium.</title>
        <authorList>
            <person name="Young N.D."/>
            <person name="Jex A.R."/>
            <person name="Li B."/>
            <person name="Liu S."/>
            <person name="Yang L."/>
            <person name="Xiong Z."/>
            <person name="Li Y."/>
            <person name="Cantacessi C."/>
            <person name="Hall R.S."/>
            <person name="Xu X."/>
            <person name="Chen F."/>
            <person name="Wu X."/>
            <person name="Zerlotini A."/>
            <person name="Oliveira G."/>
            <person name="Hofmann A."/>
            <person name="Zhang G."/>
            <person name="Fang X."/>
            <person name="Kang Y."/>
            <person name="Campbell B.E."/>
            <person name="Loukas A."/>
            <person name="Ranganathan S."/>
            <person name="Rollinson D."/>
            <person name="Rinaldi G."/>
            <person name="Brindley P.J."/>
            <person name="Yang H."/>
            <person name="Wang J."/>
            <person name="Wang J."/>
            <person name="Gasser R.B."/>
        </authorList>
    </citation>
    <scope>NUCLEOTIDE SEQUENCE [LARGE SCALE GENOMIC DNA]</scope>
</reference>
<keyword evidence="2 5" id="KW-0238">DNA-binding</keyword>
<reference evidence="9" key="2">
    <citation type="journal article" date="2019" name="Gigascience">
        <title>High-quality Schistosoma haematobium genome achieved by single-molecule and long-range sequencing.</title>
        <authorList>
            <person name="Stroehlein A.J."/>
            <person name="Korhonen P.K."/>
            <person name="Chong T.M."/>
            <person name="Lim Y.L."/>
            <person name="Chan K.G."/>
            <person name="Webster B."/>
            <person name="Rollinson D."/>
            <person name="Brindley P.J."/>
            <person name="Gasser R.B."/>
            <person name="Young N.D."/>
        </authorList>
    </citation>
    <scope>NUCLEOTIDE SEQUENCE</scope>
</reference>
<dbReference type="CTD" id="2018"/>
<dbReference type="FunFam" id="1.10.10.60:FF:000081">
    <property type="entry name" value="Empty spiracles homeobox 2"/>
    <property type="match status" value="1"/>
</dbReference>
<dbReference type="RefSeq" id="XP_012799055.1">
    <property type="nucleotide sequence ID" value="XM_012943601.2"/>
</dbReference>
<dbReference type="GO" id="GO:0005634">
    <property type="term" value="C:nucleus"/>
    <property type="evidence" value="ECO:0007669"/>
    <property type="project" value="UniProtKB-SubCell"/>
</dbReference>
<evidence type="ECO:0000256" key="1">
    <source>
        <dbReference type="ARBA" id="ARBA00004123"/>
    </source>
</evidence>
<dbReference type="PANTHER" id="PTHR24339:SF28">
    <property type="entry name" value="E5-RELATED"/>
    <property type="match status" value="1"/>
</dbReference>
<dbReference type="SUPFAM" id="SSF46689">
    <property type="entry name" value="Homeodomain-like"/>
    <property type="match status" value="1"/>
</dbReference>
<dbReference type="AlphaFoldDB" id="A0A094ZWQ5"/>
<reference evidence="9" key="3">
    <citation type="submission" date="2021-06" db="EMBL/GenBank/DDBJ databases">
        <title>Chromosome-level genome assembly for S. haematobium.</title>
        <authorList>
            <person name="Stroehlein A.J."/>
        </authorList>
    </citation>
    <scope>NUCLEOTIDE SEQUENCE</scope>
</reference>
<dbReference type="GO" id="GO:0000981">
    <property type="term" value="F:DNA-binding transcription factor activity, RNA polymerase II-specific"/>
    <property type="evidence" value="ECO:0007669"/>
    <property type="project" value="InterPro"/>
</dbReference>
<keyword evidence="11" id="KW-1185">Reference proteome</keyword>
<dbReference type="InterPro" id="IPR017970">
    <property type="entry name" value="Homeobox_CS"/>
</dbReference>
<dbReference type="InterPro" id="IPR050877">
    <property type="entry name" value="EMX-VAX-Noto_Homeobox_TFs"/>
</dbReference>
<evidence type="ECO:0000256" key="5">
    <source>
        <dbReference type="PROSITE-ProRule" id="PRU00108"/>
    </source>
</evidence>
<dbReference type="STRING" id="6185.A0A094ZWQ5"/>
<dbReference type="KEGG" id="shx:MS3_00006511"/>
<dbReference type="Gene3D" id="1.10.10.60">
    <property type="entry name" value="Homeodomain-like"/>
    <property type="match status" value="1"/>
</dbReference>
<dbReference type="EMBL" id="AMPZ03000004">
    <property type="protein sequence ID" value="KAH9585166.1"/>
    <property type="molecule type" value="Genomic_DNA"/>
</dbReference>
<dbReference type="PANTHER" id="PTHR24339">
    <property type="entry name" value="HOMEOBOX PROTEIN EMX-RELATED"/>
    <property type="match status" value="1"/>
</dbReference>
<feature type="region of interest" description="Disordered" evidence="7">
    <location>
        <begin position="496"/>
        <end position="541"/>
    </location>
</feature>
<dbReference type="GO" id="GO:0000978">
    <property type="term" value="F:RNA polymerase II cis-regulatory region sequence-specific DNA binding"/>
    <property type="evidence" value="ECO:0007669"/>
    <property type="project" value="TreeGrafter"/>
</dbReference>
<feature type="domain" description="Homeobox" evidence="8">
    <location>
        <begin position="435"/>
        <end position="495"/>
    </location>
</feature>
<reference evidence="9" key="4">
    <citation type="journal article" date="2022" name="PLoS Pathog.">
        <title>Chromosome-level genome of Schistosoma haematobium underpins genome-wide explorations of molecular variation.</title>
        <authorList>
            <person name="Stroehlein A.J."/>
            <person name="Korhonen P.K."/>
            <person name="Lee V.V."/>
            <person name="Ralph S.A."/>
            <person name="Mentink-Kane M."/>
            <person name="You H."/>
            <person name="McManus D.P."/>
            <person name="Tchuente L.T."/>
            <person name="Stothard J.R."/>
            <person name="Kaur P."/>
            <person name="Dudchenko O."/>
            <person name="Aiden E.L."/>
            <person name="Yang B."/>
            <person name="Yang H."/>
            <person name="Emery A.M."/>
            <person name="Webster B.L."/>
            <person name="Brindley P.J."/>
            <person name="Rollinson D."/>
            <person name="Chang B.C.H."/>
            <person name="Gasser R.B."/>
            <person name="Young N.D."/>
        </authorList>
    </citation>
    <scope>NUCLEOTIDE SEQUENCE</scope>
</reference>
<dbReference type="InterPro" id="IPR001356">
    <property type="entry name" value="HD"/>
</dbReference>
<gene>
    <name evidence="9" type="primary">EMX2</name>
    <name evidence="9" type="ORF">MS3_00006511</name>
    <name evidence="10" type="ORF">MS3_07711</name>
</gene>
<evidence type="ECO:0000256" key="7">
    <source>
        <dbReference type="SAM" id="MobiDB-lite"/>
    </source>
</evidence>
<dbReference type="GeneID" id="24595009"/>
<keyword evidence="4 5" id="KW-0539">Nucleus</keyword>
<dbReference type="SMART" id="SM00389">
    <property type="entry name" value="HOX"/>
    <property type="match status" value="1"/>
</dbReference>
<accession>A0A094ZWQ5</accession>
<feature type="compositionally biased region" description="Basic and acidic residues" evidence="7">
    <location>
        <begin position="496"/>
        <end position="515"/>
    </location>
</feature>
<evidence type="ECO:0000313" key="10">
    <source>
        <dbReference type="EMBL" id="KGB39295.1"/>
    </source>
</evidence>
<protein>
    <submittedName>
        <fullName evidence="10">Homeobox protein SMOX-6</fullName>
    </submittedName>
    <submittedName>
        <fullName evidence="9">Homeobox protein emx2</fullName>
    </submittedName>
</protein>
<feature type="DNA-binding region" description="Homeobox" evidence="5">
    <location>
        <begin position="437"/>
        <end position="496"/>
    </location>
</feature>
<dbReference type="Proteomes" id="UP000471633">
    <property type="component" value="Unassembled WGS sequence"/>
</dbReference>
<keyword evidence="3 5" id="KW-0371">Homeobox</keyword>
<comment type="subcellular location">
    <subcellularLocation>
        <location evidence="1 5 6">Nucleus</location>
    </subcellularLocation>
</comment>
<sequence length="687" mass="78462">MSGFSVADLIKPTLESLNSSEEKLFIKETMKRNIDEKNSFQLINTNIINNDNNHQSVMIVPLNSIEEHKNIIHRINSTRNDIVKKSRIENNYISKLSNQSSENLVSDSEITLNSLQSTSQIKFDVNNASDIGSSSNNNNTDIISESSPTISAQSFNSVNNLSKEEMTIQSINKTNSDASVFSGSSQTIISNDFTLFPTVISSSSPLSSVTNSPSFGSNTEEQLQILLKLHNLFGITSPNKSIPNNINLTNLNSVDNNLNDQPFFNNILPNPTQNSLGQNNPNISLNSYPETIVPFNSSYIMSIMINNILNKEQLEELNPSTPSSSLYQPYLNYLHHQNYLEQQLPQQKHQQQQQQQLYHQQSTELNSQLTAVNRDRLIVNFLKSRFMLDNNCGQNVFQDLNELAKLDHSNISLNNYDNFIKNSLGRNVLITSDSRKPKRIRTAFSPAQLFQLESAFEKNHYVVGQERKDLATDLNLTETQVKVWFQNRRTKYKRLHTDGKEILSDSNSKDQKSLSDGDEDSDDDGDDNDDDDNDDDDDDIDDKLAKRDEEEDNVMIESIHQNQNNLEFQDEIHSKHPNSESSKRININTFPIQNSYSITENKQFSPSKECQQYLDNSRSNNQRINDLSEISKINDYTKYTWNSLKQIHENLNTNTEIERKQSSILHSSQHLLNSVKQNLNYLQHSCR</sequence>
<dbReference type="Pfam" id="PF00046">
    <property type="entry name" value="Homeodomain"/>
    <property type="match status" value="1"/>
</dbReference>
<evidence type="ECO:0000256" key="3">
    <source>
        <dbReference type="ARBA" id="ARBA00023155"/>
    </source>
</evidence>
<evidence type="ECO:0000256" key="6">
    <source>
        <dbReference type="RuleBase" id="RU000682"/>
    </source>
</evidence>